<dbReference type="SUPFAM" id="SSF161070">
    <property type="entry name" value="SNF-like"/>
    <property type="match status" value="1"/>
</dbReference>
<gene>
    <name evidence="13" type="ORF">SSS_6327</name>
</gene>
<reference evidence="13" key="2">
    <citation type="submission" date="2020-01" db="EMBL/GenBank/DDBJ databases">
        <authorList>
            <person name="Korhonen P.K.K."/>
            <person name="Guangxu M.G."/>
            <person name="Wang T.W."/>
            <person name="Stroehlein A.J.S."/>
            <person name="Young N.D."/>
            <person name="Ang C.-S.A."/>
            <person name="Fernando D.W.F."/>
            <person name="Lu H.L."/>
            <person name="Taylor S.T."/>
            <person name="Ehtesham M.E.M."/>
            <person name="Najaraj S.H.N."/>
            <person name="Harsha G.H.G."/>
            <person name="Madugundu A.M."/>
            <person name="Renuse S.R."/>
            <person name="Holt D.H."/>
            <person name="Pandey A.P."/>
            <person name="Papenfuss A.P."/>
            <person name="Gasser R.B.G."/>
            <person name="Fischer K.F."/>
        </authorList>
    </citation>
    <scope>NUCLEOTIDE SEQUENCE</scope>
    <source>
        <strain evidence="13">SSS_KF_BRIS2020</strain>
    </source>
</reference>
<keyword evidence="4 10" id="KW-0812">Transmembrane</keyword>
<feature type="region of interest" description="Disordered" evidence="11">
    <location>
        <begin position="1"/>
        <end position="44"/>
    </location>
</feature>
<evidence type="ECO:0000256" key="12">
    <source>
        <dbReference type="SAM" id="Phobius"/>
    </source>
</evidence>
<evidence type="ECO:0000256" key="11">
    <source>
        <dbReference type="SAM" id="MobiDB-lite"/>
    </source>
</evidence>
<keyword evidence="15" id="KW-1185">Reference proteome</keyword>
<protein>
    <recommendedName>
        <fullName evidence="10">Transporter</fullName>
    </recommendedName>
</protein>
<feature type="compositionally biased region" description="Polar residues" evidence="11">
    <location>
        <begin position="28"/>
        <end position="39"/>
    </location>
</feature>
<feature type="transmembrane region" description="Helical" evidence="12">
    <location>
        <begin position="372"/>
        <end position="405"/>
    </location>
</feature>
<dbReference type="GO" id="GO:0046872">
    <property type="term" value="F:metal ion binding"/>
    <property type="evidence" value="ECO:0007669"/>
    <property type="project" value="UniProtKB-KW"/>
</dbReference>
<name>A0A834R0N9_SARSC</name>
<feature type="transmembrane region" description="Helical" evidence="12">
    <location>
        <begin position="222"/>
        <end position="241"/>
    </location>
</feature>
<comment type="subcellular location">
    <subcellularLocation>
        <location evidence="1">Membrane</location>
        <topology evidence="1">Multi-pass membrane protein</topology>
    </subcellularLocation>
</comment>
<keyword evidence="6 12" id="KW-1133">Transmembrane helix</keyword>
<dbReference type="Pfam" id="PF00209">
    <property type="entry name" value="SNF"/>
    <property type="match status" value="1"/>
</dbReference>
<evidence type="ECO:0000256" key="1">
    <source>
        <dbReference type="ARBA" id="ARBA00004141"/>
    </source>
</evidence>
<dbReference type="CDD" id="cd11496">
    <property type="entry name" value="SLC6sbd-TauT-like"/>
    <property type="match status" value="1"/>
</dbReference>
<feature type="transmembrane region" description="Helical" evidence="12">
    <location>
        <begin position="86"/>
        <end position="110"/>
    </location>
</feature>
<evidence type="ECO:0000256" key="5">
    <source>
        <dbReference type="ARBA" id="ARBA00022847"/>
    </source>
</evidence>
<feature type="transmembrane region" description="Helical" evidence="12">
    <location>
        <begin position="447"/>
        <end position="470"/>
    </location>
</feature>
<comment type="similarity">
    <text evidence="2 10">Belongs to the sodium:neurotransmitter symporter (SNF) (TC 2.A.22) family.</text>
</comment>
<dbReference type="PANTHER" id="PTHR11616">
    <property type="entry name" value="SODIUM/CHLORIDE DEPENDENT TRANSPORTER"/>
    <property type="match status" value="1"/>
</dbReference>
<feature type="disulfide bond" evidence="9">
    <location>
        <begin position="171"/>
        <end position="180"/>
    </location>
</feature>
<feature type="binding site" evidence="8">
    <location>
        <position position="303"/>
    </location>
    <ligand>
        <name>Na(+)</name>
        <dbReference type="ChEBI" id="CHEBI:29101"/>
        <label>1</label>
    </ligand>
</feature>
<feature type="binding site" evidence="8">
    <location>
        <position position="385"/>
    </location>
    <ligand>
        <name>Na(+)</name>
        <dbReference type="ChEBI" id="CHEBI:29101"/>
        <label>1</label>
    </ligand>
</feature>
<sequence>MNDSLDINSLSAGTPSALPSSTASSTSMNKDVQSQQIISSGKKPKKYREREQWANKLEFVFACMAYAIGLGNVWRFPYLCYKNGGGAFFIPYFIFLIFGAAPILFLEVSIGQYFRHGGLTVWNKICPLFRGIGYGTITISFILNSYYIIVIAWALLYFYYSLRGDLLWSRCDNPWNTENCWTQSLNVTPNNDSVNSVIEFWENKILQISPGIDQPNGFQWELVLTLLLAWIMCFFCIWKGVKSTGKAVYVTAIFPYLVITALFIRGITLPGAMKGIRFYIYPEFERLKDSQVWIDAGTQIFFSYAIALGCMPIIVFDWCQQWNSVYSGFVIFSILGYMAHEQGLSIADVAESGPGLAFIAYPRAVAMMPGASFWAVMFFAMILLLGMGSQFVGVEGFITAMVDLFPQYLRVGKRREWFILAVCIVSFGIGLSMVTRGGMYVFQLFDYYGASGMCLLWYCFFEAIVIGWIYKSEHLFDNIEHMIGFRISKFFHYCWKYITPGVIGGTFAFYLATYKSIKYNGTYEYPWWGITFGWFLAMISIIQLPISIVYFWFTAPNISKKWKFLTTPNRDINHATPHKNYIKKINNNQNNINNNNNNNNNSEMNINNNIAIENFKDIEKC</sequence>
<keyword evidence="5 10" id="KW-0769">Symport</keyword>
<dbReference type="AlphaFoldDB" id="A0A834R0N9"/>
<dbReference type="EnsemblMetazoa" id="SSS_6327s_mrna">
    <property type="protein sequence ID" value="KAF7488072.1"/>
    <property type="gene ID" value="SSS_6327"/>
</dbReference>
<evidence type="ECO:0000256" key="2">
    <source>
        <dbReference type="ARBA" id="ARBA00006459"/>
    </source>
</evidence>
<reference evidence="15" key="1">
    <citation type="journal article" date="2020" name="PLoS Negl. Trop. Dis.">
        <title>High-quality nuclear genome for Sarcoptes scabiei-A critical resource for a neglected parasite.</title>
        <authorList>
            <person name="Korhonen P.K."/>
            <person name="Gasser R.B."/>
            <person name="Ma G."/>
            <person name="Wang T."/>
            <person name="Stroehlein A.J."/>
            <person name="Young N.D."/>
            <person name="Ang C.S."/>
            <person name="Fernando D.D."/>
            <person name="Lu H.C."/>
            <person name="Taylor S."/>
            <person name="Reynolds S.L."/>
            <person name="Mofiz E."/>
            <person name="Najaraj S.H."/>
            <person name="Gowda H."/>
            <person name="Madugundu A."/>
            <person name="Renuse S."/>
            <person name="Holt D."/>
            <person name="Pandey A."/>
            <person name="Papenfuss A.T."/>
            <person name="Fischer K."/>
        </authorList>
    </citation>
    <scope>NUCLEOTIDE SEQUENCE [LARGE SCALE GENOMIC DNA]</scope>
</reference>
<dbReference type="GO" id="GO:0005886">
    <property type="term" value="C:plasma membrane"/>
    <property type="evidence" value="ECO:0007669"/>
    <property type="project" value="TreeGrafter"/>
</dbReference>
<feature type="binding site" evidence="8">
    <location>
        <position position="389"/>
    </location>
    <ligand>
        <name>Na(+)</name>
        <dbReference type="ChEBI" id="CHEBI:29101"/>
        <label>1</label>
    </ligand>
</feature>
<dbReference type="PROSITE" id="PS50267">
    <property type="entry name" value="NA_NEUROTRAN_SYMP_3"/>
    <property type="match status" value="1"/>
</dbReference>
<feature type="transmembrane region" description="Helical" evidence="12">
    <location>
        <begin position="490"/>
        <end position="512"/>
    </location>
</feature>
<dbReference type="Proteomes" id="UP000070412">
    <property type="component" value="Unassembled WGS sequence"/>
</dbReference>
<keyword evidence="3 10" id="KW-0813">Transport</keyword>
<evidence type="ECO:0000256" key="10">
    <source>
        <dbReference type="RuleBase" id="RU003732"/>
    </source>
</evidence>
<evidence type="ECO:0000256" key="7">
    <source>
        <dbReference type="ARBA" id="ARBA00023136"/>
    </source>
</evidence>
<dbReference type="EMBL" id="WVUK01000066">
    <property type="protein sequence ID" value="KAF7488072.1"/>
    <property type="molecule type" value="Genomic_DNA"/>
</dbReference>
<feature type="transmembrane region" description="Helical" evidence="12">
    <location>
        <begin position="292"/>
        <end position="316"/>
    </location>
</feature>
<evidence type="ECO:0000256" key="8">
    <source>
        <dbReference type="PIRSR" id="PIRSR600175-1"/>
    </source>
</evidence>
<feature type="binding site" evidence="8">
    <location>
        <position position="72"/>
    </location>
    <ligand>
        <name>Na(+)</name>
        <dbReference type="ChEBI" id="CHEBI:29101"/>
        <label>1</label>
    </ligand>
</feature>
<dbReference type="PANTHER" id="PTHR11616:SF325">
    <property type="entry name" value="TRANSPORTER"/>
    <property type="match status" value="1"/>
</dbReference>
<feature type="transmembrane region" description="Helical" evidence="12">
    <location>
        <begin position="131"/>
        <end position="160"/>
    </location>
</feature>
<feature type="transmembrane region" description="Helical" evidence="12">
    <location>
        <begin position="323"/>
        <end position="340"/>
    </location>
</feature>
<feature type="transmembrane region" description="Helical" evidence="12">
    <location>
        <begin position="248"/>
        <end position="272"/>
    </location>
</feature>
<keyword evidence="7 12" id="KW-0472">Membrane</keyword>
<evidence type="ECO:0000256" key="6">
    <source>
        <dbReference type="ARBA" id="ARBA00022989"/>
    </source>
</evidence>
<evidence type="ECO:0000313" key="13">
    <source>
        <dbReference type="EMBL" id="KAF7488072.1"/>
    </source>
</evidence>
<feature type="compositionally biased region" description="Low complexity" evidence="11">
    <location>
        <begin position="9"/>
        <end position="27"/>
    </location>
</feature>
<evidence type="ECO:0000313" key="15">
    <source>
        <dbReference type="Proteomes" id="UP000070412"/>
    </source>
</evidence>
<feature type="transmembrane region" description="Helical" evidence="12">
    <location>
        <begin position="53"/>
        <end position="74"/>
    </location>
</feature>
<keyword evidence="8" id="KW-0479">Metal-binding</keyword>
<accession>A0A834R0N9</accession>
<keyword evidence="8" id="KW-0915">Sodium</keyword>
<dbReference type="PROSITE" id="PS00610">
    <property type="entry name" value="NA_NEUROTRAN_SYMP_1"/>
    <property type="match status" value="1"/>
</dbReference>
<feature type="binding site" evidence="8">
    <location>
        <position position="67"/>
    </location>
    <ligand>
        <name>Na(+)</name>
        <dbReference type="ChEBI" id="CHEBI:29101"/>
        <label>1</label>
    </ligand>
</feature>
<dbReference type="InterPro" id="IPR000175">
    <property type="entry name" value="Na/ntran_symport"/>
</dbReference>
<dbReference type="GO" id="GO:0005332">
    <property type="term" value="F:gamma-aminobutyric acid:sodium:chloride symporter activity"/>
    <property type="evidence" value="ECO:0007669"/>
    <property type="project" value="TreeGrafter"/>
</dbReference>
<keyword evidence="9" id="KW-1015">Disulfide bond</keyword>
<reference evidence="14" key="3">
    <citation type="submission" date="2022-06" db="UniProtKB">
        <authorList>
            <consortium name="EnsemblMetazoa"/>
        </authorList>
    </citation>
    <scope>IDENTIFICATION</scope>
</reference>
<dbReference type="PRINTS" id="PR00176">
    <property type="entry name" value="NANEUSMPORT"/>
</dbReference>
<feature type="transmembrane region" description="Helical" evidence="12">
    <location>
        <begin position="417"/>
        <end position="435"/>
    </location>
</feature>
<organism evidence="13">
    <name type="scientific">Sarcoptes scabiei</name>
    <name type="common">Itch mite</name>
    <name type="synonym">Acarus scabiei</name>
    <dbReference type="NCBI Taxonomy" id="52283"/>
    <lineage>
        <taxon>Eukaryota</taxon>
        <taxon>Metazoa</taxon>
        <taxon>Ecdysozoa</taxon>
        <taxon>Arthropoda</taxon>
        <taxon>Chelicerata</taxon>
        <taxon>Arachnida</taxon>
        <taxon>Acari</taxon>
        <taxon>Acariformes</taxon>
        <taxon>Sarcoptiformes</taxon>
        <taxon>Astigmata</taxon>
        <taxon>Psoroptidia</taxon>
        <taxon>Sarcoptoidea</taxon>
        <taxon>Sarcoptidae</taxon>
        <taxon>Sarcoptinae</taxon>
        <taxon>Sarcoptes</taxon>
    </lineage>
</organism>
<proteinExistence type="inferred from homology"/>
<dbReference type="InterPro" id="IPR037272">
    <property type="entry name" value="SNS_sf"/>
</dbReference>
<evidence type="ECO:0000256" key="4">
    <source>
        <dbReference type="ARBA" id="ARBA00022692"/>
    </source>
</evidence>
<feature type="transmembrane region" description="Helical" evidence="12">
    <location>
        <begin position="532"/>
        <end position="553"/>
    </location>
</feature>
<evidence type="ECO:0000256" key="3">
    <source>
        <dbReference type="ARBA" id="ARBA00022448"/>
    </source>
</evidence>
<dbReference type="OrthoDB" id="6581954at2759"/>
<evidence type="ECO:0000313" key="14">
    <source>
        <dbReference type="EnsemblMetazoa" id="KAF7488072.1"/>
    </source>
</evidence>
<evidence type="ECO:0000256" key="9">
    <source>
        <dbReference type="PIRSR" id="PIRSR600175-2"/>
    </source>
</evidence>